<dbReference type="InterPro" id="IPR000832">
    <property type="entry name" value="GPCR_2_secretin-like"/>
</dbReference>
<dbReference type="SUPFAM" id="SSF81321">
    <property type="entry name" value="Family A G protein-coupled receptor-like"/>
    <property type="match status" value="1"/>
</dbReference>
<evidence type="ECO:0000256" key="8">
    <source>
        <dbReference type="ARBA" id="ARBA00023170"/>
    </source>
</evidence>
<keyword evidence="5 10" id="KW-1133">Transmembrane helix</keyword>
<evidence type="ECO:0000256" key="1">
    <source>
        <dbReference type="ARBA" id="ARBA00004651"/>
    </source>
</evidence>
<dbReference type="GO" id="GO:0007166">
    <property type="term" value="P:cell surface receptor signaling pathway"/>
    <property type="evidence" value="ECO:0007669"/>
    <property type="project" value="InterPro"/>
</dbReference>
<feature type="domain" description="G-protein coupled receptors family 2 profile 1" evidence="11">
    <location>
        <begin position="33"/>
        <end position="106"/>
    </location>
</feature>
<evidence type="ECO:0000256" key="10">
    <source>
        <dbReference type="SAM" id="Phobius"/>
    </source>
</evidence>
<proteinExistence type="inferred from homology"/>
<keyword evidence="14" id="KW-1185">Reference proteome</keyword>
<dbReference type="InterPro" id="IPR017981">
    <property type="entry name" value="GPCR_2-like_7TM"/>
</dbReference>
<dbReference type="OrthoDB" id="16753at2759"/>
<evidence type="ECO:0000256" key="6">
    <source>
        <dbReference type="ARBA" id="ARBA00023040"/>
    </source>
</evidence>
<dbReference type="PRINTS" id="PR00249">
    <property type="entry name" value="GPCRSECRETIN"/>
</dbReference>
<dbReference type="Gene3D" id="1.20.1070.10">
    <property type="entry name" value="Rhodopsin 7-helix transmembrane proteins"/>
    <property type="match status" value="1"/>
</dbReference>
<dbReference type="Proteomes" id="UP000410492">
    <property type="component" value="Unassembled WGS sequence"/>
</dbReference>
<feature type="transmembrane region" description="Helical" evidence="10">
    <location>
        <begin position="149"/>
        <end position="167"/>
    </location>
</feature>
<evidence type="ECO:0000313" key="13">
    <source>
        <dbReference type="EMBL" id="VEN34166.1"/>
    </source>
</evidence>
<feature type="transmembrane region" description="Helical" evidence="10">
    <location>
        <begin position="338"/>
        <end position="363"/>
    </location>
</feature>
<dbReference type="SMART" id="SM00008">
    <property type="entry name" value="HormR"/>
    <property type="match status" value="1"/>
</dbReference>
<feature type="transmembrane region" description="Helical" evidence="10">
    <location>
        <begin position="227"/>
        <end position="246"/>
    </location>
</feature>
<dbReference type="AlphaFoldDB" id="A0A653BEZ9"/>
<evidence type="ECO:0000256" key="2">
    <source>
        <dbReference type="ARBA" id="ARBA00005314"/>
    </source>
</evidence>
<dbReference type="Pfam" id="PF00002">
    <property type="entry name" value="7tm_2"/>
    <property type="match status" value="1"/>
</dbReference>
<evidence type="ECO:0000259" key="11">
    <source>
        <dbReference type="PROSITE" id="PS50227"/>
    </source>
</evidence>
<evidence type="ECO:0000256" key="5">
    <source>
        <dbReference type="ARBA" id="ARBA00022989"/>
    </source>
</evidence>
<feature type="transmembrane region" description="Helical" evidence="10">
    <location>
        <begin position="200"/>
        <end position="220"/>
    </location>
</feature>
<dbReference type="PANTHER" id="PTHR45620">
    <property type="entry name" value="PDF RECEPTOR-LIKE PROTEIN-RELATED"/>
    <property type="match status" value="1"/>
</dbReference>
<comment type="similarity">
    <text evidence="2">Belongs to the G-protein coupled receptor 2 family.</text>
</comment>
<accession>A0A653BEZ9</accession>
<feature type="domain" description="G-protein coupled receptors family 2 profile 2" evidence="12">
    <location>
        <begin position="114"/>
        <end position="365"/>
    </location>
</feature>
<dbReference type="SUPFAM" id="SSF111418">
    <property type="entry name" value="Hormone receptor domain"/>
    <property type="match status" value="1"/>
</dbReference>
<dbReference type="Pfam" id="PF02793">
    <property type="entry name" value="HRM"/>
    <property type="match status" value="1"/>
</dbReference>
<feature type="transmembrane region" description="Helical" evidence="10">
    <location>
        <begin position="266"/>
        <end position="292"/>
    </location>
</feature>
<feature type="transmembrane region" description="Helical" evidence="10">
    <location>
        <begin position="313"/>
        <end position="332"/>
    </location>
</feature>
<evidence type="ECO:0000256" key="4">
    <source>
        <dbReference type="ARBA" id="ARBA00022692"/>
    </source>
</evidence>
<keyword evidence="4 10" id="KW-0812">Transmembrane</keyword>
<keyword evidence="3" id="KW-1003">Cell membrane</keyword>
<keyword evidence="8" id="KW-0675">Receptor</keyword>
<dbReference type="InterPro" id="IPR036445">
    <property type="entry name" value="GPCR_2_extracell_dom_sf"/>
</dbReference>
<dbReference type="PROSITE" id="PS50227">
    <property type="entry name" value="G_PROTEIN_RECEP_F2_3"/>
    <property type="match status" value="1"/>
</dbReference>
<dbReference type="Gene3D" id="4.10.1240.10">
    <property type="entry name" value="GPCR, family 2, extracellular hormone receptor domain"/>
    <property type="match status" value="1"/>
</dbReference>
<organism evidence="13 14">
    <name type="scientific">Callosobruchus maculatus</name>
    <name type="common">Southern cowpea weevil</name>
    <name type="synonym">Pulse bruchid</name>
    <dbReference type="NCBI Taxonomy" id="64391"/>
    <lineage>
        <taxon>Eukaryota</taxon>
        <taxon>Metazoa</taxon>
        <taxon>Ecdysozoa</taxon>
        <taxon>Arthropoda</taxon>
        <taxon>Hexapoda</taxon>
        <taxon>Insecta</taxon>
        <taxon>Pterygota</taxon>
        <taxon>Neoptera</taxon>
        <taxon>Endopterygota</taxon>
        <taxon>Coleoptera</taxon>
        <taxon>Polyphaga</taxon>
        <taxon>Cucujiformia</taxon>
        <taxon>Chrysomeloidea</taxon>
        <taxon>Chrysomelidae</taxon>
        <taxon>Bruchinae</taxon>
        <taxon>Bruchini</taxon>
        <taxon>Callosobruchus</taxon>
    </lineage>
</organism>
<dbReference type="CDD" id="cd15260">
    <property type="entry name" value="7tmB1_NPR_B4_insect-like"/>
    <property type="match status" value="1"/>
</dbReference>
<keyword evidence="6" id="KW-0297">G-protein coupled receptor</keyword>
<sequence length="447" mass="51852">MNETLYREEIYKELNRSDVFRNCGNKITAPGHCQEVFDYSLYFMLHGEVCWPETPAGSIANHSCPKIAHLGFDSNRYAFRECWPNSTWFRRENRTWSNYTQCVNQEEFEFFTFINKLHVIGYSISLFALILSLWIFLTFRALRCTRIRIHTQLFTSFIFNNLMWIIWYERVIPDPEVTKTNPVWCQMLHIVKEYFMVANYMWMLCEGLHLHLALVVVFVREERTMRWFYAIGWGVPVLIVMVHSLVRMYVTEDTFMCWIEEVSFSSWFLSVPVVVILFLCTIFLINVLRVILTIMHPNSANPAPVGMKRAARAALILIPLFGLQFILLPMIPEQHHPLYHFYIWLCLIIVPFQGLCCACLFCFANQDVHSAVRGLWHRRFRRADSSRTGGPGAGVWGGGRWSGYRYAAAVAAEDRVGAGGGNHHGVYVLNGSASAHSHRKSTDMTKL</sequence>
<evidence type="ECO:0000256" key="7">
    <source>
        <dbReference type="ARBA" id="ARBA00023136"/>
    </source>
</evidence>
<evidence type="ECO:0000259" key="12">
    <source>
        <dbReference type="PROSITE" id="PS50261"/>
    </source>
</evidence>
<dbReference type="GO" id="GO:0007188">
    <property type="term" value="P:adenylate cyclase-modulating G protein-coupled receptor signaling pathway"/>
    <property type="evidence" value="ECO:0007669"/>
    <property type="project" value="TreeGrafter"/>
</dbReference>
<evidence type="ECO:0000256" key="3">
    <source>
        <dbReference type="ARBA" id="ARBA00022475"/>
    </source>
</evidence>
<gene>
    <name evidence="13" type="ORF">CALMAC_LOCUS452</name>
</gene>
<protein>
    <submittedName>
        <fullName evidence="13">Uncharacterized protein</fullName>
    </submittedName>
</protein>
<dbReference type="GO" id="GO:0005886">
    <property type="term" value="C:plasma membrane"/>
    <property type="evidence" value="ECO:0007669"/>
    <property type="project" value="UniProtKB-SubCell"/>
</dbReference>
<dbReference type="PROSITE" id="PS50261">
    <property type="entry name" value="G_PROTEIN_RECEP_F2_4"/>
    <property type="match status" value="1"/>
</dbReference>
<dbReference type="InterPro" id="IPR001879">
    <property type="entry name" value="GPCR_2_extracellular_dom"/>
</dbReference>
<name>A0A653BEZ9_CALMS</name>
<evidence type="ECO:0000256" key="9">
    <source>
        <dbReference type="ARBA" id="ARBA00023224"/>
    </source>
</evidence>
<keyword evidence="7 10" id="KW-0472">Membrane</keyword>
<dbReference type="GO" id="GO:0008528">
    <property type="term" value="F:G protein-coupled peptide receptor activity"/>
    <property type="evidence" value="ECO:0007669"/>
    <property type="project" value="TreeGrafter"/>
</dbReference>
<feature type="transmembrane region" description="Helical" evidence="10">
    <location>
        <begin position="119"/>
        <end position="137"/>
    </location>
</feature>
<dbReference type="PANTHER" id="PTHR45620:SF43">
    <property type="entry name" value="HECTOR, ISOFORM A"/>
    <property type="match status" value="1"/>
</dbReference>
<comment type="subcellular location">
    <subcellularLocation>
        <location evidence="1">Cell membrane</location>
        <topology evidence="1">Multi-pass membrane protein</topology>
    </subcellularLocation>
</comment>
<keyword evidence="9" id="KW-0807">Transducer</keyword>
<dbReference type="EMBL" id="CAACVG010000464">
    <property type="protein sequence ID" value="VEN34166.1"/>
    <property type="molecule type" value="Genomic_DNA"/>
</dbReference>
<reference evidence="13 14" key="1">
    <citation type="submission" date="2019-01" db="EMBL/GenBank/DDBJ databases">
        <authorList>
            <person name="Sayadi A."/>
        </authorList>
    </citation>
    <scope>NUCLEOTIDE SEQUENCE [LARGE SCALE GENOMIC DNA]</scope>
</reference>
<evidence type="ECO:0000313" key="14">
    <source>
        <dbReference type="Proteomes" id="UP000410492"/>
    </source>
</evidence>
<dbReference type="InterPro" id="IPR050332">
    <property type="entry name" value="GPCR_2"/>
</dbReference>